<gene>
    <name evidence="1" type="ORF">QUC96_010110</name>
</gene>
<evidence type="ECO:0000313" key="2">
    <source>
        <dbReference type="Proteomes" id="UP001234913"/>
    </source>
</evidence>
<accession>A0ACD5FKN7</accession>
<reference evidence="1" key="1">
    <citation type="submission" date="2024-09" db="EMBL/GenBank/DDBJ databases">
        <authorList>
            <person name="Gagne-Thivierge C."/>
        </authorList>
    </citation>
    <scope>NUCLEOTIDE SEQUENCE</scope>
    <source>
        <strain evidence="1">SC310</strain>
    </source>
</reference>
<evidence type="ECO:0000313" key="1">
    <source>
        <dbReference type="EMBL" id="XKR68791.1"/>
    </source>
</evidence>
<dbReference type="EMBL" id="CP171742">
    <property type="protein sequence ID" value="XKR68791.1"/>
    <property type="molecule type" value="Genomic_DNA"/>
</dbReference>
<sequence>MENVMREIINILLGITLTGLFVIPIVIIIVLTLDMLFDLKGKFERIKRRRFKPKSRTERKVRKEIKRIECEIEERKRLEHLYEKRDELIRKIEGWYE</sequence>
<protein>
    <submittedName>
        <fullName evidence="1">Uncharacterized protein</fullName>
    </submittedName>
</protein>
<name>A0ACD5FKN7_STAHY</name>
<keyword evidence="2" id="KW-1185">Reference proteome</keyword>
<dbReference type="Proteomes" id="UP001234913">
    <property type="component" value="Chromosome"/>
</dbReference>
<organism evidence="1 2">
    <name type="scientific">Staphylococcus hyicus</name>
    <dbReference type="NCBI Taxonomy" id="1284"/>
    <lineage>
        <taxon>Bacteria</taxon>
        <taxon>Bacillati</taxon>
        <taxon>Bacillota</taxon>
        <taxon>Bacilli</taxon>
        <taxon>Bacillales</taxon>
        <taxon>Staphylococcaceae</taxon>
        <taxon>Staphylococcus</taxon>
    </lineage>
</organism>
<proteinExistence type="predicted"/>